<organism evidence="1 2">
    <name type="scientific">Ixodes persulcatus</name>
    <name type="common">Taiga tick</name>
    <dbReference type="NCBI Taxonomy" id="34615"/>
    <lineage>
        <taxon>Eukaryota</taxon>
        <taxon>Metazoa</taxon>
        <taxon>Ecdysozoa</taxon>
        <taxon>Arthropoda</taxon>
        <taxon>Chelicerata</taxon>
        <taxon>Arachnida</taxon>
        <taxon>Acari</taxon>
        <taxon>Parasitiformes</taxon>
        <taxon>Ixodida</taxon>
        <taxon>Ixodoidea</taxon>
        <taxon>Ixodidae</taxon>
        <taxon>Ixodinae</taxon>
        <taxon>Ixodes</taxon>
    </lineage>
</organism>
<dbReference type="Proteomes" id="UP000805193">
    <property type="component" value="Unassembled WGS sequence"/>
</dbReference>
<accession>A0AC60QRH4</accession>
<protein>
    <submittedName>
        <fullName evidence="1">Uncharacterized protein</fullName>
    </submittedName>
</protein>
<reference evidence="1 2" key="1">
    <citation type="journal article" date="2020" name="Cell">
        <title>Large-Scale Comparative Analyses of Tick Genomes Elucidate Their Genetic Diversity and Vector Capacities.</title>
        <authorList>
            <consortium name="Tick Genome and Microbiome Consortium (TIGMIC)"/>
            <person name="Jia N."/>
            <person name="Wang J."/>
            <person name="Shi W."/>
            <person name="Du L."/>
            <person name="Sun Y."/>
            <person name="Zhan W."/>
            <person name="Jiang J.F."/>
            <person name="Wang Q."/>
            <person name="Zhang B."/>
            <person name="Ji P."/>
            <person name="Bell-Sakyi L."/>
            <person name="Cui X.M."/>
            <person name="Yuan T.T."/>
            <person name="Jiang B.G."/>
            <person name="Yang W.F."/>
            <person name="Lam T.T."/>
            <person name="Chang Q.C."/>
            <person name="Ding S.J."/>
            <person name="Wang X.J."/>
            <person name="Zhu J.G."/>
            <person name="Ruan X.D."/>
            <person name="Zhao L."/>
            <person name="Wei J.T."/>
            <person name="Ye R.Z."/>
            <person name="Que T.C."/>
            <person name="Du C.H."/>
            <person name="Zhou Y.H."/>
            <person name="Cheng J.X."/>
            <person name="Dai P.F."/>
            <person name="Guo W.B."/>
            <person name="Han X.H."/>
            <person name="Huang E.J."/>
            <person name="Li L.F."/>
            <person name="Wei W."/>
            <person name="Gao Y.C."/>
            <person name="Liu J.Z."/>
            <person name="Shao H.Z."/>
            <person name="Wang X."/>
            <person name="Wang C.C."/>
            <person name="Yang T.C."/>
            <person name="Huo Q.B."/>
            <person name="Li W."/>
            <person name="Chen H.Y."/>
            <person name="Chen S.E."/>
            <person name="Zhou L.G."/>
            <person name="Ni X.B."/>
            <person name="Tian J.H."/>
            <person name="Sheng Y."/>
            <person name="Liu T."/>
            <person name="Pan Y.S."/>
            <person name="Xia L.Y."/>
            <person name="Li J."/>
            <person name="Zhao F."/>
            <person name="Cao W.C."/>
        </authorList>
    </citation>
    <scope>NUCLEOTIDE SEQUENCE [LARGE SCALE GENOMIC DNA]</scope>
    <source>
        <strain evidence="1">Iper-2018</strain>
    </source>
</reference>
<comment type="caution">
    <text evidence="1">The sequence shown here is derived from an EMBL/GenBank/DDBJ whole genome shotgun (WGS) entry which is preliminary data.</text>
</comment>
<sequence length="167" mass="18596">MLSMLDLCCIDLEKCTDCFPEITLVIQLVLRIIESVQKPVDFRNYPPGSPHPTERHAGSEKELDAGCVKIPAGVSIVIPTYLLHHDPKLWHDPSSFDPERFRPETFEPGDAGAYQPFGAGPRNCFAMAFSKKVIMLLAAKVVAKYRLVLSRADQEQAVTEGLRNSEV</sequence>
<dbReference type="EMBL" id="JABSTQ010005414">
    <property type="protein sequence ID" value="KAG0439375.1"/>
    <property type="molecule type" value="Genomic_DNA"/>
</dbReference>
<keyword evidence="2" id="KW-1185">Reference proteome</keyword>
<evidence type="ECO:0000313" key="1">
    <source>
        <dbReference type="EMBL" id="KAG0439375.1"/>
    </source>
</evidence>
<evidence type="ECO:0000313" key="2">
    <source>
        <dbReference type="Proteomes" id="UP000805193"/>
    </source>
</evidence>
<proteinExistence type="predicted"/>
<name>A0AC60QRH4_IXOPE</name>
<gene>
    <name evidence="1" type="ORF">HPB47_016673</name>
</gene>